<dbReference type="PANTHER" id="PTHR13914:SF0">
    <property type="entry name" value="PROLINE DEHYDROGENASE 1, MITOCHONDRIAL"/>
    <property type="match status" value="1"/>
</dbReference>
<evidence type="ECO:0000256" key="4">
    <source>
        <dbReference type="ARBA" id="ARBA00022741"/>
    </source>
</evidence>
<organism evidence="12">
    <name type="scientific">Ignavibacterium album</name>
    <dbReference type="NCBI Taxonomy" id="591197"/>
    <lineage>
        <taxon>Bacteria</taxon>
        <taxon>Pseudomonadati</taxon>
        <taxon>Ignavibacteriota</taxon>
        <taxon>Ignavibacteria</taxon>
        <taxon>Ignavibacteriales</taxon>
        <taxon>Ignavibacteriaceae</taxon>
        <taxon>Ignavibacterium</taxon>
    </lineage>
</organism>
<feature type="binding site" evidence="9">
    <location>
        <position position="280"/>
    </location>
    <ligand>
        <name>substrate</name>
    </ligand>
</feature>
<dbReference type="InterPro" id="IPR008219">
    <property type="entry name" value="PRODH_bac_arc"/>
</dbReference>
<dbReference type="SUPFAM" id="SSF51730">
    <property type="entry name" value="FAD-linked oxidoreductase"/>
    <property type="match status" value="1"/>
</dbReference>
<evidence type="ECO:0000259" key="11">
    <source>
        <dbReference type="Pfam" id="PF01619"/>
    </source>
</evidence>
<feature type="binding site" evidence="10">
    <location>
        <begin position="217"/>
        <end position="218"/>
    </location>
    <ligand>
        <name>FAD</name>
        <dbReference type="ChEBI" id="CHEBI:57692"/>
    </ligand>
</feature>
<comment type="pathway">
    <text evidence="1">Amino-acid degradation; L-proline degradation into L-glutamate; L-glutamate from L-proline: step 1/2.</text>
</comment>
<keyword evidence="7" id="KW-0642">Proline metabolism</keyword>
<feature type="binding site" evidence="9">
    <location>
        <position position="279"/>
    </location>
    <ligand>
        <name>substrate</name>
    </ligand>
</feature>
<accession>A0A7V2ZK30</accession>
<dbReference type="EMBL" id="DSUJ01000008">
    <property type="protein sequence ID" value="HFI91421.1"/>
    <property type="molecule type" value="Genomic_DNA"/>
</dbReference>
<gene>
    <name evidence="12" type="ORF">ENS31_07815</name>
</gene>
<evidence type="ECO:0000256" key="6">
    <source>
        <dbReference type="ARBA" id="ARBA00023002"/>
    </source>
</evidence>
<dbReference type="InterPro" id="IPR015659">
    <property type="entry name" value="Proline_oxidase"/>
</dbReference>
<evidence type="ECO:0000256" key="1">
    <source>
        <dbReference type="ARBA" id="ARBA00004739"/>
    </source>
</evidence>
<reference evidence="12" key="1">
    <citation type="journal article" date="2020" name="mSystems">
        <title>Genome- and Community-Level Interaction Insights into Carbon Utilization and Element Cycling Functions of Hydrothermarchaeota in Hydrothermal Sediment.</title>
        <authorList>
            <person name="Zhou Z."/>
            <person name="Liu Y."/>
            <person name="Xu W."/>
            <person name="Pan J."/>
            <person name="Luo Z.H."/>
            <person name="Li M."/>
        </authorList>
    </citation>
    <scope>NUCLEOTIDE SEQUENCE [LARGE SCALE GENOMIC DNA]</scope>
    <source>
        <strain evidence="12">SpSt-479</strain>
    </source>
</reference>
<feature type="binding site" evidence="10">
    <location>
        <position position="126"/>
    </location>
    <ligand>
        <name>FAD</name>
        <dbReference type="ChEBI" id="CHEBI:57692"/>
    </ligand>
</feature>
<evidence type="ECO:0000256" key="5">
    <source>
        <dbReference type="ARBA" id="ARBA00022827"/>
    </source>
</evidence>
<proteinExistence type="predicted"/>
<sequence length="301" mass="34897">MNILNQLIVNIVQMMPKNIVGFFSRKYIAGETLQDGINVVKQLNAKGIYATMDVLGEAVKNKEESIDAKNKAMEVLDAIEKYKLLANLSIKPTQMGLLIDEEFAYEQILELVKRAHEMNNFVRIDMEDSSTTDMTINLFKRIFQNYKNVGIVIQAYLKRSFDDVIVLNKIGTNYRLCKGIYVEPASIAIKDRQAIRENYLKILKQMFLDGNYVGIATHDKYLIDEAYKMIREMNIPKDKFEFQMLLGVREDLRDKINNDGYKIRVYVPFGKDWYAYSVRRLKENPSIAGHIVKSFLTFGKR</sequence>
<evidence type="ECO:0000313" key="12">
    <source>
        <dbReference type="EMBL" id="HFI91421.1"/>
    </source>
</evidence>
<comment type="catalytic activity">
    <reaction evidence="8">
        <text>L-proline + a quinone = (S)-1-pyrroline-5-carboxylate + a quinol + H(+)</text>
        <dbReference type="Rhea" id="RHEA:23784"/>
        <dbReference type="ChEBI" id="CHEBI:15378"/>
        <dbReference type="ChEBI" id="CHEBI:17388"/>
        <dbReference type="ChEBI" id="CHEBI:24646"/>
        <dbReference type="ChEBI" id="CHEBI:60039"/>
        <dbReference type="ChEBI" id="CHEBI:132124"/>
        <dbReference type="EC" id="1.5.5.2"/>
    </reaction>
</comment>
<keyword evidence="4 10" id="KW-0547">Nucleotide-binding</keyword>
<dbReference type="Gene3D" id="3.20.20.220">
    <property type="match status" value="1"/>
</dbReference>
<evidence type="ECO:0000256" key="10">
    <source>
        <dbReference type="PIRSR" id="PIRSR000196-2"/>
    </source>
</evidence>
<protein>
    <recommendedName>
        <fullName evidence="2">proline dehydrogenase</fullName>
        <ecNumber evidence="2">1.5.5.2</ecNumber>
    </recommendedName>
</protein>
<evidence type="ECO:0000256" key="2">
    <source>
        <dbReference type="ARBA" id="ARBA00012695"/>
    </source>
</evidence>
<dbReference type="GO" id="GO:0000166">
    <property type="term" value="F:nucleotide binding"/>
    <property type="evidence" value="ECO:0007669"/>
    <property type="project" value="UniProtKB-KW"/>
</dbReference>
<comment type="caution">
    <text evidence="12">The sequence shown here is derived from an EMBL/GenBank/DDBJ whole genome shotgun (WGS) entry which is preliminary data.</text>
</comment>
<dbReference type="PIRSF" id="PIRSF000196">
    <property type="entry name" value="Pro_dehydrog"/>
    <property type="match status" value="1"/>
</dbReference>
<evidence type="ECO:0000256" key="7">
    <source>
        <dbReference type="ARBA" id="ARBA00023062"/>
    </source>
</evidence>
<comment type="cofactor">
    <cofactor evidence="10">
        <name>FAD</name>
        <dbReference type="ChEBI" id="CHEBI:57692"/>
    </cofactor>
    <text evidence="10">Binds 1 FAD per subunit.</text>
</comment>
<dbReference type="AlphaFoldDB" id="A0A7V2ZK30"/>
<dbReference type="PANTHER" id="PTHR13914">
    <property type="entry name" value="PROLINE OXIDASE"/>
    <property type="match status" value="1"/>
</dbReference>
<dbReference type="UniPathway" id="UPA00261">
    <property type="reaction ID" value="UER00373"/>
</dbReference>
<feature type="binding site" evidence="10">
    <location>
        <position position="154"/>
    </location>
    <ligand>
        <name>FAD</name>
        <dbReference type="ChEBI" id="CHEBI:57692"/>
    </ligand>
</feature>
<dbReference type="GO" id="GO:0004657">
    <property type="term" value="F:proline dehydrogenase activity"/>
    <property type="evidence" value="ECO:0007669"/>
    <property type="project" value="UniProtKB-EC"/>
</dbReference>
<dbReference type="GO" id="GO:0010133">
    <property type="term" value="P:L-proline catabolic process to L-glutamate"/>
    <property type="evidence" value="ECO:0007669"/>
    <property type="project" value="UniProtKB-UniPathway"/>
</dbReference>
<dbReference type="InterPro" id="IPR002872">
    <property type="entry name" value="Proline_DH_dom"/>
</dbReference>
<feature type="binding site" evidence="9">
    <location>
        <position position="91"/>
    </location>
    <ligand>
        <name>substrate</name>
    </ligand>
</feature>
<name>A0A7V2ZK30_9BACT</name>
<feature type="domain" description="Proline dehydrogenase" evidence="11">
    <location>
        <begin position="40"/>
        <end position="289"/>
    </location>
</feature>
<dbReference type="Pfam" id="PF01619">
    <property type="entry name" value="Pro_dh"/>
    <property type="match status" value="1"/>
</dbReference>
<evidence type="ECO:0000256" key="3">
    <source>
        <dbReference type="ARBA" id="ARBA00022630"/>
    </source>
</evidence>
<evidence type="ECO:0000256" key="8">
    <source>
        <dbReference type="ARBA" id="ARBA00048779"/>
    </source>
</evidence>
<dbReference type="EC" id="1.5.5.2" evidence="2"/>
<keyword evidence="3" id="KW-0285">Flavoprotein</keyword>
<keyword evidence="6" id="KW-0560">Oxidoreductase</keyword>
<keyword evidence="5 10" id="KW-0274">FAD</keyword>
<evidence type="ECO:0000256" key="9">
    <source>
        <dbReference type="PIRSR" id="PIRSR000196-1"/>
    </source>
</evidence>
<dbReference type="InterPro" id="IPR029041">
    <property type="entry name" value="FAD-linked_oxidoreductase-like"/>
</dbReference>